<accession>A0A2P2PEB7</accession>
<proteinExistence type="predicted"/>
<evidence type="ECO:0000313" key="1">
    <source>
        <dbReference type="EMBL" id="MBX53088.1"/>
    </source>
</evidence>
<organism evidence="1">
    <name type="scientific">Rhizophora mucronata</name>
    <name type="common">Asiatic mangrove</name>
    <dbReference type="NCBI Taxonomy" id="61149"/>
    <lineage>
        <taxon>Eukaryota</taxon>
        <taxon>Viridiplantae</taxon>
        <taxon>Streptophyta</taxon>
        <taxon>Embryophyta</taxon>
        <taxon>Tracheophyta</taxon>
        <taxon>Spermatophyta</taxon>
        <taxon>Magnoliopsida</taxon>
        <taxon>eudicotyledons</taxon>
        <taxon>Gunneridae</taxon>
        <taxon>Pentapetalae</taxon>
        <taxon>rosids</taxon>
        <taxon>fabids</taxon>
        <taxon>Malpighiales</taxon>
        <taxon>Rhizophoraceae</taxon>
        <taxon>Rhizophora</taxon>
    </lineage>
</organism>
<reference evidence="1" key="1">
    <citation type="submission" date="2018-02" db="EMBL/GenBank/DDBJ databases">
        <title>Rhizophora mucronata_Transcriptome.</title>
        <authorList>
            <person name="Meera S.P."/>
            <person name="Sreeshan A."/>
            <person name="Augustine A."/>
        </authorList>
    </citation>
    <scope>NUCLEOTIDE SEQUENCE</scope>
    <source>
        <tissue evidence="1">Leaf</tissue>
    </source>
</reference>
<sequence>MLERIRFV</sequence>
<protein>
    <submittedName>
        <fullName evidence="1">Uncharacterized protein</fullName>
    </submittedName>
</protein>
<name>A0A2P2PEB7_RHIMU</name>
<dbReference type="EMBL" id="GGEC01072604">
    <property type="protein sequence ID" value="MBX53088.1"/>
    <property type="molecule type" value="Transcribed_RNA"/>
</dbReference>